<accession>K1YXX6</accession>
<sequence>MKVVDDDEVESRFNLESPRLGFDLEKIPCCRIIDIDICFRKTLQSIAHPHKLIIFKKSFIQLPAIHSHSRADKTIGELFLAHLEGEYRDVFPTLSDVLCDIEGERSLTHGRSCREYDHIPWFESSDFSVETLESCMNESVIGMLRILVNLRKFLIPEIDDISNMHEFILYECLGNGKK</sequence>
<organism evidence="1">
    <name type="scientific">uncultured bacterium</name>
    <name type="common">gcode 4</name>
    <dbReference type="NCBI Taxonomy" id="1234023"/>
    <lineage>
        <taxon>Bacteria</taxon>
        <taxon>environmental samples</taxon>
    </lineage>
</organism>
<evidence type="ECO:0000313" key="1">
    <source>
        <dbReference type="EMBL" id="EKD30244.1"/>
    </source>
</evidence>
<dbReference type="EMBL" id="AMFJ01034112">
    <property type="protein sequence ID" value="EKD30244.1"/>
    <property type="molecule type" value="Genomic_DNA"/>
</dbReference>
<protein>
    <submittedName>
        <fullName evidence="1">Uncharacterized protein</fullName>
    </submittedName>
</protein>
<gene>
    <name evidence="1" type="ORF">ACD_78C00112G0001</name>
</gene>
<dbReference type="AlphaFoldDB" id="K1YXX6"/>
<name>K1YXX6_9BACT</name>
<comment type="caution">
    <text evidence="1">The sequence shown here is derived from an EMBL/GenBank/DDBJ whole genome shotgun (WGS) entry which is preliminary data.</text>
</comment>
<proteinExistence type="predicted"/>
<reference evidence="1" key="1">
    <citation type="journal article" date="2012" name="Science">
        <title>Fermentation, hydrogen, and sulfur metabolism in multiple uncultivated bacterial phyla.</title>
        <authorList>
            <person name="Wrighton K.C."/>
            <person name="Thomas B.C."/>
            <person name="Sharon I."/>
            <person name="Miller C.S."/>
            <person name="Castelle C.J."/>
            <person name="VerBerkmoes N.C."/>
            <person name="Wilkins M.J."/>
            <person name="Hettich R.L."/>
            <person name="Lipton M.S."/>
            <person name="Williams K.H."/>
            <person name="Long P.E."/>
            <person name="Banfield J.F."/>
        </authorList>
    </citation>
    <scope>NUCLEOTIDE SEQUENCE [LARGE SCALE GENOMIC DNA]</scope>
</reference>
<feature type="non-terminal residue" evidence="1">
    <location>
        <position position="178"/>
    </location>
</feature>